<dbReference type="Proteomes" id="UP000007652">
    <property type="component" value="Unassembled WGS sequence"/>
</dbReference>
<evidence type="ECO:0000313" key="14">
    <source>
        <dbReference type="Proteomes" id="UP000007652"/>
    </source>
</evidence>
<gene>
    <name evidence="8" type="primary">aroQ</name>
    <name evidence="13" type="ORF">CAAU_2522</name>
</gene>
<dbReference type="EMBL" id="CAKP01000138">
    <property type="protein sequence ID" value="CCJ34605.1"/>
    <property type="molecule type" value="Genomic_DNA"/>
</dbReference>
<evidence type="ECO:0000256" key="4">
    <source>
        <dbReference type="ARBA" id="ARBA00011193"/>
    </source>
</evidence>
<dbReference type="eggNOG" id="COG0757">
    <property type="taxonomic scope" value="Bacteria"/>
</dbReference>
<keyword evidence="8" id="KW-0028">Amino-acid biosynthesis</keyword>
<reference evidence="13 14" key="1">
    <citation type="journal article" date="2011" name="J. Bacteriol.">
        <title>Draft genome sequence of Caloramator australicus strain RC3T, a thermoanaerobe from the Great Artesian Basin of Australia.</title>
        <authorList>
            <person name="Ogg C.D."/>
            <person name="Patel B.K.C."/>
        </authorList>
    </citation>
    <scope>NUCLEOTIDE SEQUENCE [LARGE SCALE GENOMIC DNA]</scope>
    <source>
        <strain evidence="13 14">RC3</strain>
    </source>
</reference>
<dbReference type="RefSeq" id="WP_008909848.1">
    <property type="nucleotide sequence ID" value="NZ_CAKP01000138.1"/>
</dbReference>
<evidence type="ECO:0000256" key="12">
    <source>
        <dbReference type="SAM" id="Phobius"/>
    </source>
</evidence>
<dbReference type="GO" id="GO:0008652">
    <property type="term" value="P:amino acid biosynthetic process"/>
    <property type="evidence" value="ECO:0007669"/>
    <property type="project" value="UniProtKB-KW"/>
</dbReference>
<protein>
    <recommendedName>
        <fullName evidence="5 8">3-dehydroquinate dehydratase</fullName>
        <shortName evidence="8">3-dehydroquinase</shortName>
        <ecNumber evidence="5 8">4.2.1.10</ecNumber>
    </recommendedName>
    <alternativeName>
        <fullName evidence="8">Type II DHQase</fullName>
    </alternativeName>
</protein>
<evidence type="ECO:0000313" key="13">
    <source>
        <dbReference type="EMBL" id="CCJ34605.1"/>
    </source>
</evidence>
<feature type="binding site" evidence="8 10">
    <location>
        <position position="73"/>
    </location>
    <ligand>
        <name>substrate</name>
    </ligand>
</feature>
<dbReference type="GO" id="GO:0009073">
    <property type="term" value="P:aromatic amino acid family biosynthetic process"/>
    <property type="evidence" value="ECO:0007669"/>
    <property type="project" value="UniProtKB-KW"/>
</dbReference>
<dbReference type="PIRSF" id="PIRSF001399">
    <property type="entry name" value="DHquinase_II"/>
    <property type="match status" value="1"/>
</dbReference>
<proteinExistence type="inferred from homology"/>
<dbReference type="NCBIfam" id="TIGR01088">
    <property type="entry name" value="aroQ"/>
    <property type="match status" value="1"/>
</dbReference>
<evidence type="ECO:0000256" key="3">
    <source>
        <dbReference type="ARBA" id="ARBA00011037"/>
    </source>
</evidence>
<comment type="caution">
    <text evidence="13">The sequence shown here is derived from an EMBL/GenBank/DDBJ whole genome shotgun (WGS) entry which is preliminary data.</text>
</comment>
<dbReference type="STRING" id="857293.CAAU_2522"/>
<dbReference type="Gene3D" id="3.40.50.9100">
    <property type="entry name" value="Dehydroquinase, class II"/>
    <property type="match status" value="1"/>
</dbReference>
<feature type="site" description="Transition state stabilizer" evidence="8 11">
    <location>
        <position position="17"/>
    </location>
</feature>
<keyword evidence="7 8" id="KW-0456">Lyase</keyword>
<evidence type="ECO:0000256" key="6">
    <source>
        <dbReference type="ARBA" id="ARBA00023141"/>
    </source>
</evidence>
<dbReference type="PANTHER" id="PTHR21272:SF3">
    <property type="entry name" value="CATABOLIC 3-DEHYDROQUINASE"/>
    <property type="match status" value="1"/>
</dbReference>
<feature type="active site" description="Proton donor" evidence="8 9">
    <location>
        <position position="99"/>
    </location>
</feature>
<keyword evidence="12" id="KW-0812">Transmembrane</keyword>
<dbReference type="CDD" id="cd00466">
    <property type="entry name" value="DHQase_II"/>
    <property type="match status" value="1"/>
</dbReference>
<dbReference type="HAMAP" id="MF_00169">
    <property type="entry name" value="AroQ"/>
    <property type="match status" value="1"/>
</dbReference>
<evidence type="ECO:0000256" key="10">
    <source>
        <dbReference type="PIRSR" id="PIRSR001399-2"/>
    </source>
</evidence>
<evidence type="ECO:0000256" key="9">
    <source>
        <dbReference type="PIRSR" id="PIRSR001399-1"/>
    </source>
</evidence>
<keyword evidence="12" id="KW-0472">Membrane</keyword>
<comment type="catalytic activity">
    <reaction evidence="1 8">
        <text>3-dehydroquinate = 3-dehydroshikimate + H2O</text>
        <dbReference type="Rhea" id="RHEA:21096"/>
        <dbReference type="ChEBI" id="CHEBI:15377"/>
        <dbReference type="ChEBI" id="CHEBI:16630"/>
        <dbReference type="ChEBI" id="CHEBI:32364"/>
        <dbReference type="EC" id="4.2.1.10"/>
    </reaction>
</comment>
<evidence type="ECO:0000256" key="2">
    <source>
        <dbReference type="ARBA" id="ARBA00004902"/>
    </source>
</evidence>
<keyword evidence="6 8" id="KW-0057">Aromatic amino acid biosynthesis</keyword>
<dbReference type="InterPro" id="IPR018509">
    <property type="entry name" value="DHquinase_II_CS"/>
</dbReference>
<evidence type="ECO:0000256" key="8">
    <source>
        <dbReference type="HAMAP-Rule" id="MF_00169"/>
    </source>
</evidence>
<keyword evidence="14" id="KW-1185">Reference proteome</keyword>
<dbReference type="AlphaFoldDB" id="I7LKN9"/>
<keyword evidence="12" id="KW-1133">Transmembrane helix</keyword>
<feature type="binding site" evidence="8 10">
    <location>
        <position position="79"/>
    </location>
    <ligand>
        <name>substrate</name>
    </ligand>
</feature>
<dbReference type="NCBIfam" id="NF003805">
    <property type="entry name" value="PRK05395.1-2"/>
    <property type="match status" value="1"/>
</dbReference>
<comment type="similarity">
    <text evidence="3 8">Belongs to the type-II 3-dehydroquinase family.</text>
</comment>
<feature type="transmembrane region" description="Helical" evidence="12">
    <location>
        <begin position="114"/>
        <end position="138"/>
    </location>
</feature>
<dbReference type="InterPro" id="IPR001874">
    <property type="entry name" value="DHquinase_II"/>
</dbReference>
<dbReference type="SUPFAM" id="SSF52304">
    <property type="entry name" value="Type II 3-dehydroquinate dehydratase"/>
    <property type="match status" value="1"/>
</dbReference>
<accession>I7LKN9</accession>
<comment type="pathway">
    <text evidence="2 8">Metabolic intermediate biosynthesis; chorismate biosynthesis; chorismate from D-erythrose 4-phosphate and phosphoenolpyruvate: step 3/7.</text>
</comment>
<comment type="subunit">
    <text evidence="4 8">Homododecamer.</text>
</comment>
<name>I7LKN9_9CLOT</name>
<dbReference type="OrthoDB" id="9790793at2"/>
<evidence type="ECO:0000256" key="11">
    <source>
        <dbReference type="PIRSR" id="PIRSR001399-3"/>
    </source>
</evidence>
<dbReference type="UniPathway" id="UPA00053">
    <property type="reaction ID" value="UER00086"/>
</dbReference>
<sequence>MKLLIINGPNLNMLGKREVDLYGELTYDELCQKISDFAKQHNVEVDFYQSNVEGEIINKIHSAEGIYDGIIINPGAYTHYSIAIYDALRSIQIPAIEVHLTNIYSREEFRRKSVIAPACVGQISGFGYYSYILAIFYFTKGEEV</sequence>
<feature type="binding site" evidence="8 10">
    <location>
        <begin position="100"/>
        <end position="101"/>
    </location>
    <ligand>
        <name>substrate</name>
    </ligand>
</feature>
<comment type="function">
    <text evidence="8">Catalyzes a trans-dehydration via an enolate intermediate.</text>
</comment>
<evidence type="ECO:0000256" key="7">
    <source>
        <dbReference type="ARBA" id="ARBA00023239"/>
    </source>
</evidence>
<evidence type="ECO:0000256" key="5">
    <source>
        <dbReference type="ARBA" id="ARBA00012060"/>
    </source>
</evidence>
<dbReference type="Pfam" id="PF01220">
    <property type="entry name" value="DHquinase_II"/>
    <property type="match status" value="1"/>
</dbReference>
<dbReference type="NCBIfam" id="NF003807">
    <property type="entry name" value="PRK05395.1-4"/>
    <property type="match status" value="1"/>
</dbReference>
<dbReference type="EC" id="4.2.1.10" evidence="5 8"/>
<evidence type="ECO:0000256" key="1">
    <source>
        <dbReference type="ARBA" id="ARBA00001864"/>
    </source>
</evidence>
<organism evidence="13 14">
    <name type="scientific">Caloramator australicus RC3</name>
    <dbReference type="NCBI Taxonomy" id="857293"/>
    <lineage>
        <taxon>Bacteria</taxon>
        <taxon>Bacillati</taxon>
        <taxon>Bacillota</taxon>
        <taxon>Clostridia</taxon>
        <taxon>Eubacteriales</taxon>
        <taxon>Clostridiaceae</taxon>
        <taxon>Caloramator</taxon>
    </lineage>
</organism>
<dbReference type="NCBIfam" id="NF003806">
    <property type="entry name" value="PRK05395.1-3"/>
    <property type="match status" value="1"/>
</dbReference>
<dbReference type="GO" id="GO:0019631">
    <property type="term" value="P:quinate catabolic process"/>
    <property type="evidence" value="ECO:0007669"/>
    <property type="project" value="TreeGrafter"/>
</dbReference>
<dbReference type="InterPro" id="IPR036441">
    <property type="entry name" value="DHquinase_II_sf"/>
</dbReference>
<dbReference type="GO" id="GO:0009423">
    <property type="term" value="P:chorismate biosynthetic process"/>
    <property type="evidence" value="ECO:0007669"/>
    <property type="project" value="UniProtKB-UniRule"/>
</dbReference>
<dbReference type="GO" id="GO:0003855">
    <property type="term" value="F:3-dehydroquinate dehydratase activity"/>
    <property type="evidence" value="ECO:0007669"/>
    <property type="project" value="UniProtKB-UniRule"/>
</dbReference>
<feature type="binding site" evidence="8 10">
    <location>
        <position position="110"/>
    </location>
    <ligand>
        <name>substrate</name>
    </ligand>
</feature>
<dbReference type="PROSITE" id="PS01029">
    <property type="entry name" value="DEHYDROQUINASE_II"/>
    <property type="match status" value="1"/>
</dbReference>
<feature type="active site" description="Proton acceptor" evidence="8 9">
    <location>
        <position position="22"/>
    </location>
</feature>
<feature type="binding site" evidence="8 10">
    <location>
        <position position="86"/>
    </location>
    <ligand>
        <name>substrate</name>
    </ligand>
</feature>
<dbReference type="PANTHER" id="PTHR21272">
    <property type="entry name" value="CATABOLIC 3-DEHYDROQUINASE"/>
    <property type="match status" value="1"/>
</dbReference>